<dbReference type="InterPro" id="IPR006169">
    <property type="entry name" value="GTP1_OBG_dom"/>
</dbReference>
<feature type="binding site" evidence="9">
    <location>
        <begin position="191"/>
        <end position="195"/>
    </location>
    <ligand>
        <name>GTP</name>
        <dbReference type="ChEBI" id="CHEBI:37565"/>
    </ligand>
</feature>
<feature type="binding site" evidence="9">
    <location>
        <begin position="288"/>
        <end position="291"/>
    </location>
    <ligand>
        <name>GTP</name>
        <dbReference type="ChEBI" id="CHEBI:37565"/>
    </ligand>
</feature>
<dbReference type="PROSITE" id="PS51883">
    <property type="entry name" value="OBG"/>
    <property type="match status" value="1"/>
</dbReference>
<dbReference type="Gene3D" id="3.40.50.300">
    <property type="entry name" value="P-loop containing nucleotide triphosphate hydrolases"/>
    <property type="match status" value="1"/>
</dbReference>
<dbReference type="CDD" id="cd01898">
    <property type="entry name" value="Obg"/>
    <property type="match status" value="1"/>
</dbReference>
<evidence type="ECO:0000256" key="1">
    <source>
        <dbReference type="ARBA" id="ARBA00001946"/>
    </source>
</evidence>
<dbReference type="InterPro" id="IPR036726">
    <property type="entry name" value="GTP1_OBG_dom_sf"/>
</dbReference>
<sequence length="536" mass="56380">MATFVDQVTLHLRAGNGGNGCVSIKREKFKPLAGPDGGNGGNGGDIVLVSDPQTTTILDFHRRPHRSSENGGPGAGDHKSGFTSEEMVLSVPVGTVVKNAEGETLVDMDEPGIRIVVAPGGQGGLGNAALSSSKRKAPGFALLGTPGWEGDVFLELKTVADVALVGYPSAGKSSLVAAMSAAKPKIADYPFTTLHPNLGVVQAGETRYTIADVPGLIEGASEGKGLGLEFLRHVERCSALLHVLDCATLEPGRDPLSDLDIILAELAAYPVPDGQLPLLDRPQLIALNKIDVPEGRELADFVRPDLEARGYRVFEISTVSHEGLQPLSFALAGVVETSRREAATEAAKPRIVIRPKAVDDADFRVVVEGGSFGNVYRVLGGKPERWVAQTDFTNEEAIGFLADRLAKLGVEDELFRAGAVGGSTVVIGPGNGIIFDWEPTLTSTAELVTAPRGTDARLDPNNRRTNQTRRQRYVELMDAKAAARAELVREKEAGLWGDEEADGLTEPDFDTALDGSGTPAPSGASGSAGSASGERE</sequence>
<dbReference type="PROSITE" id="PS00905">
    <property type="entry name" value="GTP1_OBG"/>
    <property type="match status" value="1"/>
</dbReference>
<dbReference type="NCBIfam" id="NF008954">
    <property type="entry name" value="PRK12296.1"/>
    <property type="match status" value="1"/>
</dbReference>
<dbReference type="InterPro" id="IPR031167">
    <property type="entry name" value="G_OBG"/>
</dbReference>
<evidence type="ECO:0000256" key="6">
    <source>
        <dbReference type="ARBA" id="ARBA00022801"/>
    </source>
</evidence>
<evidence type="ECO:0000256" key="3">
    <source>
        <dbReference type="ARBA" id="ARBA00022490"/>
    </source>
</evidence>
<proteinExistence type="inferred from homology"/>
<dbReference type="Pfam" id="PF09269">
    <property type="entry name" value="DUF1967"/>
    <property type="match status" value="1"/>
</dbReference>
<feature type="region of interest" description="Disordered" evidence="10">
    <location>
        <begin position="491"/>
        <end position="536"/>
    </location>
</feature>
<dbReference type="PANTHER" id="PTHR11702">
    <property type="entry name" value="DEVELOPMENTALLY REGULATED GTP-BINDING PROTEIN-RELATED"/>
    <property type="match status" value="1"/>
</dbReference>
<dbReference type="RefSeq" id="WP_116282463.1">
    <property type="nucleotide sequence ID" value="NZ_NBXA01000014.1"/>
</dbReference>
<keyword evidence="6 9" id="KW-0378">Hydrolase</keyword>
<evidence type="ECO:0000256" key="8">
    <source>
        <dbReference type="ARBA" id="ARBA00023134"/>
    </source>
</evidence>
<dbReference type="GO" id="GO:0003924">
    <property type="term" value="F:GTPase activity"/>
    <property type="evidence" value="ECO:0007669"/>
    <property type="project" value="UniProtKB-UniRule"/>
</dbReference>
<dbReference type="NCBIfam" id="TIGR03595">
    <property type="entry name" value="Obg_CgtA_exten"/>
    <property type="match status" value="1"/>
</dbReference>
<comment type="similarity">
    <text evidence="2 9">Belongs to the TRAFAC class OBG-HflX-like GTPase superfamily. OBG GTPase family.</text>
</comment>
<dbReference type="EC" id="3.6.5.-" evidence="9"/>
<evidence type="ECO:0000313" key="14">
    <source>
        <dbReference type="EMBL" id="RFA14264.1"/>
    </source>
</evidence>
<dbReference type="PROSITE" id="PS51881">
    <property type="entry name" value="OCT"/>
    <property type="match status" value="1"/>
</dbReference>
<organism evidence="14 15">
    <name type="scientific">Subtercola boreus</name>
    <dbReference type="NCBI Taxonomy" id="120213"/>
    <lineage>
        <taxon>Bacteria</taxon>
        <taxon>Bacillati</taxon>
        <taxon>Actinomycetota</taxon>
        <taxon>Actinomycetes</taxon>
        <taxon>Micrococcales</taxon>
        <taxon>Microbacteriaceae</taxon>
        <taxon>Subtercola</taxon>
    </lineage>
</organism>
<dbReference type="InterPro" id="IPR015349">
    <property type="entry name" value="OCT_dom"/>
</dbReference>
<feature type="compositionally biased region" description="Acidic residues" evidence="10">
    <location>
        <begin position="497"/>
        <end position="511"/>
    </location>
</feature>
<feature type="domain" description="OCT" evidence="12">
    <location>
        <begin position="355"/>
        <end position="439"/>
    </location>
</feature>
<evidence type="ECO:0000256" key="10">
    <source>
        <dbReference type="SAM" id="MobiDB-lite"/>
    </source>
</evidence>
<evidence type="ECO:0000259" key="12">
    <source>
        <dbReference type="PROSITE" id="PS51881"/>
    </source>
</evidence>
<dbReference type="GO" id="GO:0005525">
    <property type="term" value="F:GTP binding"/>
    <property type="evidence" value="ECO:0007669"/>
    <property type="project" value="UniProtKB-UniRule"/>
</dbReference>
<keyword evidence="5 9" id="KW-0547">Nucleotide-binding</keyword>
<dbReference type="PROSITE" id="PS51710">
    <property type="entry name" value="G_OBG"/>
    <property type="match status" value="1"/>
</dbReference>
<evidence type="ECO:0000259" key="11">
    <source>
        <dbReference type="PROSITE" id="PS51710"/>
    </source>
</evidence>
<dbReference type="Pfam" id="PF01018">
    <property type="entry name" value="GTP1_OBG"/>
    <property type="match status" value="1"/>
</dbReference>
<evidence type="ECO:0000259" key="13">
    <source>
        <dbReference type="PROSITE" id="PS51883"/>
    </source>
</evidence>
<dbReference type="PANTHER" id="PTHR11702:SF31">
    <property type="entry name" value="MITOCHONDRIAL RIBOSOME-ASSOCIATED GTPASE 2"/>
    <property type="match status" value="1"/>
</dbReference>
<dbReference type="InterPro" id="IPR036346">
    <property type="entry name" value="GTP-bd_prot_GTP1/OBG_C_sf"/>
</dbReference>
<feature type="binding site" evidence="9">
    <location>
        <begin position="166"/>
        <end position="173"/>
    </location>
    <ligand>
        <name>GTP</name>
        <dbReference type="ChEBI" id="CHEBI:37565"/>
    </ligand>
</feature>
<dbReference type="NCBIfam" id="NF008956">
    <property type="entry name" value="PRK12299.1"/>
    <property type="match status" value="1"/>
</dbReference>
<comment type="cofactor">
    <cofactor evidence="1 9">
        <name>Mg(2+)</name>
        <dbReference type="ChEBI" id="CHEBI:18420"/>
    </cofactor>
</comment>
<feature type="compositionally biased region" description="Low complexity" evidence="10">
    <location>
        <begin position="515"/>
        <end position="536"/>
    </location>
</feature>
<gene>
    <name evidence="14" type="primary">obgE</name>
    <name evidence="9" type="synonym">obg</name>
    <name evidence="14" type="ORF">B7R21_06660</name>
</gene>
<keyword evidence="4 9" id="KW-0479">Metal-binding</keyword>
<keyword evidence="7 9" id="KW-0460">Magnesium</keyword>
<dbReference type="InterPro" id="IPR006073">
    <property type="entry name" value="GTP-bd"/>
</dbReference>
<dbReference type="Gene3D" id="2.70.210.12">
    <property type="entry name" value="GTP1/OBG domain"/>
    <property type="match status" value="1"/>
</dbReference>
<dbReference type="InterPro" id="IPR014100">
    <property type="entry name" value="GTP-bd_Obg/CgtA"/>
</dbReference>
<comment type="caution">
    <text evidence="14">The sequence shown here is derived from an EMBL/GenBank/DDBJ whole genome shotgun (WGS) entry which is preliminary data.</text>
</comment>
<feature type="domain" description="OBG-type G" evidence="11">
    <location>
        <begin position="160"/>
        <end position="336"/>
    </location>
</feature>
<feature type="domain" description="Obg" evidence="13">
    <location>
        <begin position="2"/>
        <end position="159"/>
    </location>
</feature>
<dbReference type="GO" id="GO:0005737">
    <property type="term" value="C:cytoplasm"/>
    <property type="evidence" value="ECO:0007669"/>
    <property type="project" value="UniProtKB-SubCell"/>
</dbReference>
<evidence type="ECO:0000256" key="9">
    <source>
        <dbReference type="HAMAP-Rule" id="MF_01454"/>
    </source>
</evidence>
<dbReference type="InterPro" id="IPR027417">
    <property type="entry name" value="P-loop_NTPase"/>
</dbReference>
<dbReference type="AlphaFoldDB" id="A0A3E0VW25"/>
<evidence type="ECO:0000256" key="4">
    <source>
        <dbReference type="ARBA" id="ARBA00022723"/>
    </source>
</evidence>
<dbReference type="SUPFAM" id="SSF102741">
    <property type="entry name" value="Obg GTP-binding protein C-terminal domain"/>
    <property type="match status" value="1"/>
</dbReference>
<comment type="subcellular location">
    <subcellularLocation>
        <location evidence="9">Cytoplasm</location>
    </subcellularLocation>
</comment>
<comment type="function">
    <text evidence="9">An essential GTPase which binds GTP, GDP and possibly (p)ppGpp with moderate affinity, with high nucleotide exchange rates and a fairly low GTP hydrolysis rate. Plays a role in control of the cell cycle, stress response, ribosome biogenesis and in those bacteria that undergo differentiation, in morphogenesis control.</text>
</comment>
<feature type="binding site" evidence="9">
    <location>
        <position position="193"/>
    </location>
    <ligand>
        <name>Mg(2+)</name>
        <dbReference type="ChEBI" id="CHEBI:18420"/>
    </ligand>
</feature>
<dbReference type="Proteomes" id="UP000256709">
    <property type="component" value="Unassembled WGS sequence"/>
</dbReference>
<dbReference type="Pfam" id="PF01926">
    <property type="entry name" value="MMR_HSR1"/>
    <property type="match status" value="1"/>
</dbReference>
<evidence type="ECO:0000256" key="2">
    <source>
        <dbReference type="ARBA" id="ARBA00007699"/>
    </source>
</evidence>
<reference evidence="14 15" key="1">
    <citation type="submission" date="2017-04" db="EMBL/GenBank/DDBJ databases">
        <title>Comparative genome analysis of Subtercola boreus.</title>
        <authorList>
            <person name="Cho Y.-J."/>
            <person name="Cho A."/>
            <person name="Kim O.-S."/>
            <person name="Lee J.-I."/>
        </authorList>
    </citation>
    <scope>NUCLEOTIDE SEQUENCE [LARGE SCALE GENOMIC DNA]</scope>
    <source>
        <strain evidence="14 15">P27444</strain>
    </source>
</reference>
<dbReference type="Gene3D" id="3.30.300.350">
    <property type="entry name" value="GTP-binding protein OBG, C-terminal domain"/>
    <property type="match status" value="1"/>
</dbReference>
<dbReference type="GO" id="GO:0042254">
    <property type="term" value="P:ribosome biogenesis"/>
    <property type="evidence" value="ECO:0007669"/>
    <property type="project" value="UniProtKB-UniRule"/>
</dbReference>
<dbReference type="InterPro" id="IPR045086">
    <property type="entry name" value="OBG_GTPase"/>
</dbReference>
<dbReference type="EMBL" id="NBXA01000014">
    <property type="protein sequence ID" value="RFA14264.1"/>
    <property type="molecule type" value="Genomic_DNA"/>
</dbReference>
<feature type="binding site" evidence="9">
    <location>
        <begin position="317"/>
        <end position="319"/>
    </location>
    <ligand>
        <name>GTP</name>
        <dbReference type="ChEBI" id="CHEBI:37565"/>
    </ligand>
</feature>
<dbReference type="OrthoDB" id="9807318at2"/>
<dbReference type="SUPFAM" id="SSF82051">
    <property type="entry name" value="Obg GTP-binding protein N-terminal domain"/>
    <property type="match status" value="1"/>
</dbReference>
<dbReference type="InterPro" id="IPR006074">
    <property type="entry name" value="GTP1-OBG_CS"/>
</dbReference>
<accession>A0A3E0VW25</accession>
<evidence type="ECO:0000313" key="15">
    <source>
        <dbReference type="Proteomes" id="UP000256709"/>
    </source>
</evidence>
<protein>
    <recommendedName>
        <fullName evidence="9">GTPase Obg</fullName>
        <ecNumber evidence="9">3.6.5.-</ecNumber>
    </recommendedName>
    <alternativeName>
        <fullName evidence="9">GTP-binding protein Obg</fullName>
    </alternativeName>
</protein>
<evidence type="ECO:0000256" key="7">
    <source>
        <dbReference type="ARBA" id="ARBA00022842"/>
    </source>
</evidence>
<comment type="subunit">
    <text evidence="9">Monomer.</text>
</comment>
<dbReference type="HAMAP" id="MF_01454">
    <property type="entry name" value="GTPase_Obg"/>
    <property type="match status" value="1"/>
</dbReference>
<feature type="binding site" evidence="9">
    <location>
        <begin position="212"/>
        <end position="215"/>
    </location>
    <ligand>
        <name>GTP</name>
        <dbReference type="ChEBI" id="CHEBI:37565"/>
    </ligand>
</feature>
<dbReference type="FunFam" id="2.70.210.12:FF:000001">
    <property type="entry name" value="GTPase Obg"/>
    <property type="match status" value="1"/>
</dbReference>
<dbReference type="NCBIfam" id="TIGR02729">
    <property type="entry name" value="Obg_CgtA"/>
    <property type="match status" value="1"/>
</dbReference>
<dbReference type="NCBIfam" id="NF008955">
    <property type="entry name" value="PRK12297.1"/>
    <property type="match status" value="1"/>
</dbReference>
<keyword evidence="8 9" id="KW-0342">GTP-binding</keyword>
<keyword evidence="3 9" id="KW-0963">Cytoplasm</keyword>
<dbReference type="SUPFAM" id="SSF52540">
    <property type="entry name" value="P-loop containing nucleoside triphosphate hydrolases"/>
    <property type="match status" value="1"/>
</dbReference>
<name>A0A3E0VW25_9MICO</name>
<feature type="region of interest" description="Disordered" evidence="10">
    <location>
        <begin position="62"/>
        <end position="81"/>
    </location>
</feature>
<feature type="binding site" evidence="9">
    <location>
        <position position="173"/>
    </location>
    <ligand>
        <name>Mg(2+)</name>
        <dbReference type="ChEBI" id="CHEBI:18420"/>
    </ligand>
</feature>
<evidence type="ECO:0000256" key="5">
    <source>
        <dbReference type="ARBA" id="ARBA00022741"/>
    </source>
</evidence>
<dbReference type="GO" id="GO:0000287">
    <property type="term" value="F:magnesium ion binding"/>
    <property type="evidence" value="ECO:0007669"/>
    <property type="project" value="InterPro"/>
</dbReference>
<dbReference type="PRINTS" id="PR00326">
    <property type="entry name" value="GTP1OBG"/>
</dbReference>